<feature type="compositionally biased region" description="Polar residues" evidence="1">
    <location>
        <begin position="55"/>
        <end position="70"/>
    </location>
</feature>
<feature type="compositionally biased region" description="Low complexity" evidence="1">
    <location>
        <begin position="367"/>
        <end position="399"/>
    </location>
</feature>
<feature type="region of interest" description="Disordered" evidence="1">
    <location>
        <begin position="1"/>
        <end position="104"/>
    </location>
</feature>
<dbReference type="EMBL" id="CP089274">
    <property type="protein sequence ID" value="USP73748.1"/>
    <property type="molecule type" value="Genomic_DNA"/>
</dbReference>
<feature type="compositionally biased region" description="Pro residues" evidence="1">
    <location>
        <begin position="354"/>
        <end position="366"/>
    </location>
</feature>
<dbReference type="InterPro" id="IPR056043">
    <property type="entry name" value="DUF7626"/>
</dbReference>
<keyword evidence="4" id="KW-1185">Reference proteome</keyword>
<dbReference type="AlphaFoldDB" id="A0A9Q9DNC6"/>
<accession>A0A9Q9DNC6</accession>
<feature type="compositionally biased region" description="Basic and acidic residues" evidence="1">
    <location>
        <begin position="259"/>
        <end position="284"/>
    </location>
</feature>
<proteinExistence type="predicted"/>
<sequence length="494" mass="55778">MVTHNEVTDSFGGVSGHDLELDGYNGPKRGRDTSEDLSDIEHDNIVSGRKRKRSQSCVSEESRPNDTATFNLEEDNDSSNKQPSCGPNTQKRNNIERSTFSGKRISDELDSDDELMLQMRENGFTDRQIAQRLQKEGRVRYDEKSISTRIVRIRQAKAEKVEFLLKEGYKEWKYEEDKLLLQAYALADIEINYEIERIRAWRFRKVSDHMRRLNKNALFSANACRERYNALVEGTARIPTALDDDPEARRVEMEAYRVAREKSRHKEQTEQALKEAAKAKLKAEKKSHKAQKAKESANKRARRAEEKAQRAAQRAEKAKIRAARAREVQESKAHRKAQITKETTQKDKRTTPTTPSPIDDPAPDPASAPAVAPAAVPIKKTKTTSNTTVSASKAKSKLTPITPETLDPRTKLSLADLKKLCKDRNIGLPSTRNKTTLLQSLENADERQSLNNLKNMCREKGLNVTGTKTVLKYRLALATARDCESFGKRAGAGT</sequence>
<feature type="domain" description="DUF7626" evidence="2">
    <location>
        <begin position="108"/>
        <end position="161"/>
    </location>
</feature>
<evidence type="ECO:0000313" key="3">
    <source>
        <dbReference type="EMBL" id="USP73748.1"/>
    </source>
</evidence>
<feature type="compositionally biased region" description="Basic and acidic residues" evidence="1">
    <location>
        <begin position="292"/>
        <end position="332"/>
    </location>
</feature>
<evidence type="ECO:0000313" key="4">
    <source>
        <dbReference type="Proteomes" id="UP001056012"/>
    </source>
</evidence>
<dbReference type="OrthoDB" id="5321209at2759"/>
<evidence type="ECO:0000259" key="2">
    <source>
        <dbReference type="Pfam" id="PF24625"/>
    </source>
</evidence>
<feature type="region of interest" description="Disordered" evidence="1">
    <location>
        <begin position="259"/>
        <end position="404"/>
    </location>
</feature>
<organism evidence="3 4">
    <name type="scientific">Curvularia clavata</name>
    <dbReference type="NCBI Taxonomy" id="95742"/>
    <lineage>
        <taxon>Eukaryota</taxon>
        <taxon>Fungi</taxon>
        <taxon>Dikarya</taxon>
        <taxon>Ascomycota</taxon>
        <taxon>Pezizomycotina</taxon>
        <taxon>Dothideomycetes</taxon>
        <taxon>Pleosporomycetidae</taxon>
        <taxon>Pleosporales</taxon>
        <taxon>Pleosporineae</taxon>
        <taxon>Pleosporaceae</taxon>
        <taxon>Curvularia</taxon>
    </lineage>
</organism>
<protein>
    <recommendedName>
        <fullName evidence="2">DUF7626 domain-containing protein</fullName>
    </recommendedName>
</protein>
<name>A0A9Q9DNC6_CURCL</name>
<dbReference type="VEuPathDB" id="FungiDB:yc1106_01022"/>
<dbReference type="Pfam" id="PF24625">
    <property type="entry name" value="DUF7626"/>
    <property type="match status" value="1"/>
</dbReference>
<gene>
    <name evidence="3" type="ORF">yc1106_01022</name>
</gene>
<feature type="compositionally biased region" description="Polar residues" evidence="1">
    <location>
        <begin position="79"/>
        <end position="101"/>
    </location>
</feature>
<dbReference type="Proteomes" id="UP001056012">
    <property type="component" value="Chromosome 1"/>
</dbReference>
<reference evidence="3" key="1">
    <citation type="submission" date="2021-12" db="EMBL/GenBank/DDBJ databases">
        <title>Curvularia clavata genome.</title>
        <authorList>
            <person name="Cao Y."/>
        </authorList>
    </citation>
    <scope>NUCLEOTIDE SEQUENCE</scope>
    <source>
        <strain evidence="3">Yc1106</strain>
    </source>
</reference>
<evidence type="ECO:0000256" key="1">
    <source>
        <dbReference type="SAM" id="MobiDB-lite"/>
    </source>
</evidence>
<feature type="compositionally biased region" description="Basic and acidic residues" evidence="1">
    <location>
        <begin position="29"/>
        <end position="44"/>
    </location>
</feature>